<dbReference type="Pfam" id="PF07714">
    <property type="entry name" value="PK_Tyr_Ser-Thr"/>
    <property type="match status" value="1"/>
</dbReference>
<dbReference type="InterPro" id="IPR051681">
    <property type="entry name" value="Ser/Thr_Kinases-Pseudokinases"/>
</dbReference>
<dbReference type="EMBL" id="KN837197">
    <property type="protein sequence ID" value="KIJ34640.1"/>
    <property type="molecule type" value="Genomic_DNA"/>
</dbReference>
<dbReference type="SUPFAM" id="SSF56112">
    <property type="entry name" value="Protein kinase-like (PK-like)"/>
    <property type="match status" value="1"/>
</dbReference>
<reference evidence="2 3" key="1">
    <citation type="submission" date="2014-06" db="EMBL/GenBank/DDBJ databases">
        <title>Evolutionary Origins and Diversification of the Mycorrhizal Mutualists.</title>
        <authorList>
            <consortium name="DOE Joint Genome Institute"/>
            <consortium name="Mycorrhizal Genomics Consortium"/>
            <person name="Kohler A."/>
            <person name="Kuo A."/>
            <person name="Nagy L.G."/>
            <person name="Floudas D."/>
            <person name="Copeland A."/>
            <person name="Barry K.W."/>
            <person name="Cichocki N."/>
            <person name="Veneault-Fourrey C."/>
            <person name="LaButti K."/>
            <person name="Lindquist E.A."/>
            <person name="Lipzen A."/>
            <person name="Lundell T."/>
            <person name="Morin E."/>
            <person name="Murat C."/>
            <person name="Riley R."/>
            <person name="Ohm R."/>
            <person name="Sun H."/>
            <person name="Tunlid A."/>
            <person name="Henrissat B."/>
            <person name="Grigoriev I.V."/>
            <person name="Hibbett D.S."/>
            <person name="Martin F."/>
        </authorList>
    </citation>
    <scope>NUCLEOTIDE SEQUENCE [LARGE SCALE GENOMIC DNA]</scope>
    <source>
        <strain evidence="2 3">SS14</strain>
    </source>
</reference>
<dbReference type="OrthoDB" id="5966500at2759"/>
<dbReference type="InterPro" id="IPR001245">
    <property type="entry name" value="Ser-Thr/Tyr_kinase_cat_dom"/>
</dbReference>
<evidence type="ECO:0000259" key="1">
    <source>
        <dbReference type="PROSITE" id="PS50011"/>
    </source>
</evidence>
<evidence type="ECO:0000313" key="3">
    <source>
        <dbReference type="Proteomes" id="UP000054279"/>
    </source>
</evidence>
<organism evidence="2 3">
    <name type="scientific">Sphaerobolus stellatus (strain SS14)</name>
    <dbReference type="NCBI Taxonomy" id="990650"/>
    <lineage>
        <taxon>Eukaryota</taxon>
        <taxon>Fungi</taxon>
        <taxon>Dikarya</taxon>
        <taxon>Basidiomycota</taxon>
        <taxon>Agaricomycotina</taxon>
        <taxon>Agaricomycetes</taxon>
        <taxon>Phallomycetidae</taxon>
        <taxon>Geastrales</taxon>
        <taxon>Sphaerobolaceae</taxon>
        <taxon>Sphaerobolus</taxon>
    </lineage>
</organism>
<feature type="domain" description="Protein kinase" evidence="1">
    <location>
        <begin position="235"/>
        <end position="507"/>
    </location>
</feature>
<sequence>MKAFLRSSLSIGTTAAQIANFSGAPFVGPVLVVLSELGKTCEQVQVHKAQIKHLLRQIHAIIEALQDGSSGLESSRLKDAADALENVLRSINSKLVQFSNWSFVRAYWKRDQVADVIQRSRQEIEAYKERFNIQAHLATAEKLAESQQLNQKDHEEMRTMLQQILSTQEHMRNILQMRQEGEGAAEDIMREAQTELHVHSRGSPTYTEFQDYVLNFHQVTGVMPTIPNLNQEIVRMEGPPIAGGTYSEVSKGLWLGKIEVALKSLREVKASEINARKRFEREIRVWHALEHENILRFLGIVDNASMSTHLCVVSPWQSNGNVLDYTKRNPNVDRLHLLLGAAQGIRYLHCRESPVVHGNIKCSNILVSDQGQALISDFGLARVMEEITEVSAYTTFTSSGGIRWLAPELMSENTSQTLATDIYAFAMSILECLTSAKPFAELRRDPHVVLSVIEKKRPSRPAEHVWNRWFTDSIWNLLERCWDHEPEARPSMPEVVDILSGHFNPVLLL</sequence>
<dbReference type="InterPro" id="IPR036537">
    <property type="entry name" value="Adaptor_Cbl_N_dom_sf"/>
</dbReference>
<gene>
    <name evidence="2" type="ORF">M422DRAFT_34989</name>
</gene>
<accession>A0A0C9VAW4</accession>
<name>A0A0C9VAW4_SPHS4</name>
<evidence type="ECO:0000313" key="2">
    <source>
        <dbReference type="EMBL" id="KIJ34640.1"/>
    </source>
</evidence>
<dbReference type="Gene3D" id="1.10.510.10">
    <property type="entry name" value="Transferase(Phosphotransferase) domain 1"/>
    <property type="match status" value="1"/>
</dbReference>
<dbReference type="Gene3D" id="1.20.930.20">
    <property type="entry name" value="Adaptor protein Cbl, N-terminal domain"/>
    <property type="match status" value="1"/>
</dbReference>
<dbReference type="PANTHER" id="PTHR44329">
    <property type="entry name" value="SERINE/THREONINE-PROTEIN KINASE TNNI3K-RELATED"/>
    <property type="match status" value="1"/>
</dbReference>
<dbReference type="GO" id="GO:0005524">
    <property type="term" value="F:ATP binding"/>
    <property type="evidence" value="ECO:0007669"/>
    <property type="project" value="InterPro"/>
</dbReference>
<dbReference type="PROSITE" id="PS50011">
    <property type="entry name" value="PROTEIN_KINASE_DOM"/>
    <property type="match status" value="1"/>
</dbReference>
<protein>
    <recommendedName>
        <fullName evidence="1">Protein kinase domain-containing protein</fullName>
    </recommendedName>
</protein>
<dbReference type="AlphaFoldDB" id="A0A0C9VAW4"/>
<dbReference type="GO" id="GO:0007166">
    <property type="term" value="P:cell surface receptor signaling pathway"/>
    <property type="evidence" value="ECO:0007669"/>
    <property type="project" value="InterPro"/>
</dbReference>
<dbReference type="GO" id="GO:0004674">
    <property type="term" value="F:protein serine/threonine kinase activity"/>
    <property type="evidence" value="ECO:0007669"/>
    <property type="project" value="TreeGrafter"/>
</dbReference>
<dbReference type="InterPro" id="IPR000719">
    <property type="entry name" value="Prot_kinase_dom"/>
</dbReference>
<proteinExistence type="predicted"/>
<dbReference type="HOGENOM" id="CLU_000288_7_38_1"/>
<dbReference type="InterPro" id="IPR011009">
    <property type="entry name" value="Kinase-like_dom_sf"/>
</dbReference>
<dbReference type="InterPro" id="IPR059179">
    <property type="entry name" value="MLKL-like_MCAfunc"/>
</dbReference>
<dbReference type="Proteomes" id="UP000054279">
    <property type="component" value="Unassembled WGS sequence"/>
</dbReference>
<keyword evidence="3" id="KW-1185">Reference proteome</keyword>
<dbReference type="CDD" id="cd21037">
    <property type="entry name" value="MLKL_NTD"/>
    <property type="match status" value="1"/>
</dbReference>
<dbReference type="PANTHER" id="PTHR44329:SF214">
    <property type="entry name" value="PROTEIN KINASE DOMAIN-CONTAINING PROTEIN"/>
    <property type="match status" value="1"/>
</dbReference>